<evidence type="ECO:0000313" key="2">
    <source>
        <dbReference type="Proteomes" id="UP000050909"/>
    </source>
</evidence>
<comment type="caution">
    <text evidence="1">The sequence shown here is derived from an EMBL/GenBank/DDBJ whole genome shotgun (WGS) entry which is preliminary data.</text>
</comment>
<protein>
    <recommendedName>
        <fullName evidence="3">DNA polymerase III subunit delta</fullName>
    </recommendedName>
</protein>
<organism evidence="1 2">
    <name type="scientific">Amylolactobacillus amylotrophicus DSM 20534</name>
    <dbReference type="NCBI Taxonomy" id="1423722"/>
    <lineage>
        <taxon>Bacteria</taxon>
        <taxon>Bacillati</taxon>
        <taxon>Bacillota</taxon>
        <taxon>Bacilli</taxon>
        <taxon>Lactobacillales</taxon>
        <taxon>Lactobacillaceae</taxon>
        <taxon>Amylolactobacillus</taxon>
    </lineage>
</organism>
<sequence length="280" mass="31582">MINEGSFTNIPAKFKQEFLQAYKEDAVSHAYLFLGSDEKTTTAAAIWLSCLFLCEHPDEDLRPDGTCANCRRVSELNHPDVFLVTETEKQSIGIDTVRPLKIELAKSPTEGDRRFFIISDAQKLTMSAANALLNVLEEPVAPVLTILTTTNVNQILPTIKSRVQIVNVTDEFKNEAEQDKLQDDQAELAPLAERFYTELMENNPLAILTAKTLADSAKQKELQQFILDYLLQQADREMLTLTNIKQNQELLSELLHVNKMIAANVSFSSCLQYLILNIEF</sequence>
<keyword evidence="2" id="KW-1185">Reference proteome</keyword>
<accession>A0A0R1GT84</accession>
<dbReference type="RefSeq" id="WP_054745511.1">
    <property type="nucleotide sequence ID" value="NZ_AZCV01000005.1"/>
</dbReference>
<dbReference type="InterPro" id="IPR027417">
    <property type="entry name" value="P-loop_NTPase"/>
</dbReference>
<dbReference type="PATRIC" id="fig|1423722.3.peg.1338"/>
<dbReference type="PANTHER" id="PTHR11669">
    <property type="entry name" value="REPLICATION FACTOR C / DNA POLYMERASE III GAMMA-TAU SUBUNIT"/>
    <property type="match status" value="1"/>
</dbReference>
<dbReference type="AlphaFoldDB" id="A0A0R1GT84"/>
<dbReference type="GO" id="GO:0006261">
    <property type="term" value="P:DNA-templated DNA replication"/>
    <property type="evidence" value="ECO:0007669"/>
    <property type="project" value="TreeGrafter"/>
</dbReference>
<dbReference type="PANTHER" id="PTHR11669:SF8">
    <property type="entry name" value="DNA POLYMERASE III SUBUNIT DELTA"/>
    <property type="match status" value="1"/>
</dbReference>
<dbReference type="EMBL" id="AZCV01000005">
    <property type="protein sequence ID" value="KRK37435.1"/>
    <property type="molecule type" value="Genomic_DNA"/>
</dbReference>
<dbReference type="InterPro" id="IPR050238">
    <property type="entry name" value="DNA_Rep/Repair_Clamp_Loader"/>
</dbReference>
<evidence type="ECO:0000313" key="1">
    <source>
        <dbReference type="EMBL" id="KRK37435.1"/>
    </source>
</evidence>
<dbReference type="Gene3D" id="3.40.50.300">
    <property type="entry name" value="P-loop containing nucleotide triphosphate hydrolases"/>
    <property type="match status" value="1"/>
</dbReference>
<name>A0A0R1GT84_9LACO</name>
<gene>
    <name evidence="1" type="ORF">FC62_GL001313</name>
</gene>
<dbReference type="Proteomes" id="UP000050909">
    <property type="component" value="Unassembled WGS sequence"/>
</dbReference>
<evidence type="ECO:0008006" key="3">
    <source>
        <dbReference type="Google" id="ProtNLM"/>
    </source>
</evidence>
<proteinExistence type="predicted"/>
<dbReference type="Pfam" id="PF13177">
    <property type="entry name" value="DNA_pol3_delta2"/>
    <property type="match status" value="1"/>
</dbReference>
<reference evidence="1 2" key="1">
    <citation type="journal article" date="2015" name="Genome Announc.">
        <title>Expanding the biotechnology potential of lactobacilli through comparative genomics of 213 strains and associated genera.</title>
        <authorList>
            <person name="Sun Z."/>
            <person name="Harris H.M."/>
            <person name="McCann A."/>
            <person name="Guo C."/>
            <person name="Argimon S."/>
            <person name="Zhang W."/>
            <person name="Yang X."/>
            <person name="Jeffery I.B."/>
            <person name="Cooney J.C."/>
            <person name="Kagawa T.F."/>
            <person name="Liu W."/>
            <person name="Song Y."/>
            <person name="Salvetti E."/>
            <person name="Wrobel A."/>
            <person name="Rasinkangas P."/>
            <person name="Parkhill J."/>
            <person name="Rea M.C."/>
            <person name="O'Sullivan O."/>
            <person name="Ritari J."/>
            <person name="Douillard F.P."/>
            <person name="Paul Ross R."/>
            <person name="Yang R."/>
            <person name="Briner A.E."/>
            <person name="Felis G.E."/>
            <person name="de Vos W.M."/>
            <person name="Barrangou R."/>
            <person name="Klaenhammer T.R."/>
            <person name="Caufield P.W."/>
            <person name="Cui Y."/>
            <person name="Zhang H."/>
            <person name="O'Toole P.W."/>
        </authorList>
    </citation>
    <scope>NUCLEOTIDE SEQUENCE [LARGE SCALE GENOMIC DNA]</scope>
    <source>
        <strain evidence="1 2">DSM 20534</strain>
    </source>
</reference>
<dbReference type="SUPFAM" id="SSF52540">
    <property type="entry name" value="P-loop containing nucleoside triphosphate hydrolases"/>
    <property type="match status" value="1"/>
</dbReference>